<dbReference type="InterPro" id="IPR002401">
    <property type="entry name" value="Cyt_P450_E_grp-I"/>
</dbReference>
<dbReference type="GO" id="GO:0020037">
    <property type="term" value="F:heme binding"/>
    <property type="evidence" value="ECO:0007669"/>
    <property type="project" value="InterPro"/>
</dbReference>
<dbReference type="OrthoDB" id="1470350at2759"/>
<dbReference type="InterPro" id="IPR001128">
    <property type="entry name" value="Cyt_P450"/>
</dbReference>
<proteinExistence type="inferred from homology"/>
<evidence type="ECO:0000256" key="2">
    <source>
        <dbReference type="ARBA" id="ARBA00004370"/>
    </source>
</evidence>
<keyword evidence="15" id="KW-1185">Reference proteome</keyword>
<protein>
    <recommendedName>
        <fullName evidence="16">Cytochrome P450 monooxygenase</fullName>
    </recommendedName>
</protein>
<feature type="transmembrane region" description="Helical" evidence="13">
    <location>
        <begin position="6"/>
        <end position="30"/>
    </location>
</feature>
<dbReference type="PRINTS" id="PR00463">
    <property type="entry name" value="EP450I"/>
</dbReference>
<keyword evidence="6 12" id="KW-0479">Metal-binding</keyword>
<evidence type="ECO:0000256" key="11">
    <source>
        <dbReference type="ARBA" id="ARBA00023136"/>
    </source>
</evidence>
<sequence>MQLPLLQALFVGIIAAILWLVYTVIYRIYFHPLSKYPGPKLAACSHFWFIRTWSSGFYPQRMDELHRKYGDIVRISSNELSFRSPTAFKDIYNHASKDNPVFPKSDYMYMRDPSVKRHDIVFVKDPQDHRAQRKTLSHAFSAKALRDNEESVQTHVKLLMDRLEHRAGPGSDGANMCDVFNWLTFDIIGDLAFGESFNSVSNWEASIWVSLILSFLYQATFMPLLNRLGIPISLFENIIPKSMKEKLNHHDKLTMEKVKRRVEMGSTRDREDFFTHLLQREKGEPDFMWLREQAKILILAGSETTANLMAGATLYLCRNPDKMAKLQHEIRSAFSSRDEITGDSTANLEYFNAVIEESLRIFPPVPFGLPRVSTGGIVDGHYIPAGTVVSVDNWATTHDERNFSRPREFIPERWIGSGFGDRKEASRPFTLGPRGCLGINLAYMEARITLASLVYAFDWEMVNTEVDWDKDVRFYTAWQKPKLMIRYRPRAEEKGY</sequence>
<keyword evidence="7 13" id="KW-1133">Transmembrane helix</keyword>
<keyword evidence="5 13" id="KW-0812">Transmembrane</keyword>
<dbReference type="SUPFAM" id="SSF48264">
    <property type="entry name" value="Cytochrome P450"/>
    <property type="match status" value="1"/>
</dbReference>
<dbReference type="PANTHER" id="PTHR24305">
    <property type="entry name" value="CYTOCHROME P450"/>
    <property type="match status" value="1"/>
</dbReference>
<evidence type="ECO:0000256" key="3">
    <source>
        <dbReference type="ARBA" id="ARBA00010617"/>
    </source>
</evidence>
<dbReference type="GO" id="GO:0016020">
    <property type="term" value="C:membrane"/>
    <property type="evidence" value="ECO:0007669"/>
    <property type="project" value="UniProtKB-SubCell"/>
</dbReference>
<dbReference type="Pfam" id="PF00067">
    <property type="entry name" value="p450"/>
    <property type="match status" value="1"/>
</dbReference>
<gene>
    <name evidence="14" type="ORF">FIESC28_11005</name>
</gene>
<keyword evidence="10" id="KW-0503">Monooxygenase</keyword>
<evidence type="ECO:0000256" key="4">
    <source>
        <dbReference type="ARBA" id="ARBA00022617"/>
    </source>
</evidence>
<evidence type="ECO:0000256" key="12">
    <source>
        <dbReference type="PIRSR" id="PIRSR602401-1"/>
    </source>
</evidence>
<keyword evidence="8" id="KW-0560">Oxidoreductase</keyword>
<comment type="similarity">
    <text evidence="3">Belongs to the cytochrome P450 family.</text>
</comment>
<name>A0A366QRP6_9HYPO</name>
<dbReference type="GO" id="GO:0005506">
    <property type="term" value="F:iron ion binding"/>
    <property type="evidence" value="ECO:0007669"/>
    <property type="project" value="InterPro"/>
</dbReference>
<evidence type="ECO:0008006" key="16">
    <source>
        <dbReference type="Google" id="ProtNLM"/>
    </source>
</evidence>
<evidence type="ECO:0000313" key="15">
    <source>
        <dbReference type="Proteomes" id="UP000253153"/>
    </source>
</evidence>
<keyword evidence="9 12" id="KW-0408">Iron</keyword>
<feature type="binding site" description="axial binding residue" evidence="12">
    <location>
        <position position="436"/>
    </location>
    <ligand>
        <name>heme</name>
        <dbReference type="ChEBI" id="CHEBI:30413"/>
    </ligand>
    <ligandPart>
        <name>Fe</name>
        <dbReference type="ChEBI" id="CHEBI:18248"/>
    </ligandPart>
</feature>
<keyword evidence="11 13" id="KW-0472">Membrane</keyword>
<dbReference type="AlphaFoldDB" id="A0A366QRP6"/>
<dbReference type="InterPro" id="IPR036396">
    <property type="entry name" value="Cyt_P450_sf"/>
</dbReference>
<evidence type="ECO:0000256" key="1">
    <source>
        <dbReference type="ARBA" id="ARBA00001971"/>
    </source>
</evidence>
<evidence type="ECO:0000256" key="9">
    <source>
        <dbReference type="ARBA" id="ARBA00023004"/>
    </source>
</evidence>
<accession>A0A366QRP6</accession>
<dbReference type="Gene3D" id="1.10.630.10">
    <property type="entry name" value="Cytochrome P450"/>
    <property type="match status" value="1"/>
</dbReference>
<dbReference type="PRINTS" id="PR00385">
    <property type="entry name" value="P450"/>
</dbReference>
<evidence type="ECO:0000256" key="10">
    <source>
        <dbReference type="ARBA" id="ARBA00023033"/>
    </source>
</evidence>
<reference evidence="14 15" key="1">
    <citation type="submission" date="2018-06" db="EMBL/GenBank/DDBJ databases">
        <title>Fusarium incarnatum-equiseti species complex species 28.</title>
        <authorList>
            <person name="Gardiner D.M."/>
        </authorList>
    </citation>
    <scope>NUCLEOTIDE SEQUENCE [LARGE SCALE GENOMIC DNA]</scope>
    <source>
        <strain evidence="14 15">FIESC_28</strain>
    </source>
</reference>
<dbReference type="RefSeq" id="XP_031010829.1">
    <property type="nucleotide sequence ID" value="XM_031165135.1"/>
</dbReference>
<comment type="subcellular location">
    <subcellularLocation>
        <location evidence="2">Membrane</location>
    </subcellularLocation>
</comment>
<dbReference type="FunFam" id="1.10.630.10:FF:000158">
    <property type="entry name" value="Cytochrome P450, putative (Eurofung)"/>
    <property type="match status" value="1"/>
</dbReference>
<dbReference type="PANTHER" id="PTHR24305:SF210">
    <property type="entry name" value="CYTOCHROME P450 MONOOXYGENASE ASQL-RELATED"/>
    <property type="match status" value="1"/>
</dbReference>
<comment type="caution">
    <text evidence="14">The sequence shown here is derived from an EMBL/GenBank/DDBJ whole genome shotgun (WGS) entry which is preliminary data.</text>
</comment>
<dbReference type="GO" id="GO:0004497">
    <property type="term" value="F:monooxygenase activity"/>
    <property type="evidence" value="ECO:0007669"/>
    <property type="project" value="UniProtKB-KW"/>
</dbReference>
<keyword evidence="4 12" id="KW-0349">Heme</keyword>
<dbReference type="EMBL" id="QKXC01000342">
    <property type="protein sequence ID" value="RBR06610.1"/>
    <property type="molecule type" value="Genomic_DNA"/>
</dbReference>
<evidence type="ECO:0000256" key="6">
    <source>
        <dbReference type="ARBA" id="ARBA00022723"/>
    </source>
</evidence>
<evidence type="ECO:0000256" key="5">
    <source>
        <dbReference type="ARBA" id="ARBA00022692"/>
    </source>
</evidence>
<dbReference type="GO" id="GO:0016705">
    <property type="term" value="F:oxidoreductase activity, acting on paired donors, with incorporation or reduction of molecular oxygen"/>
    <property type="evidence" value="ECO:0007669"/>
    <property type="project" value="InterPro"/>
</dbReference>
<evidence type="ECO:0000256" key="7">
    <source>
        <dbReference type="ARBA" id="ARBA00022989"/>
    </source>
</evidence>
<evidence type="ECO:0000256" key="13">
    <source>
        <dbReference type="SAM" id="Phobius"/>
    </source>
</evidence>
<comment type="cofactor">
    <cofactor evidence="1 12">
        <name>heme</name>
        <dbReference type="ChEBI" id="CHEBI:30413"/>
    </cofactor>
</comment>
<dbReference type="GeneID" id="42000431"/>
<organism evidence="14 15">
    <name type="scientific">Fusarium coffeatum</name>
    <dbReference type="NCBI Taxonomy" id="231269"/>
    <lineage>
        <taxon>Eukaryota</taxon>
        <taxon>Fungi</taxon>
        <taxon>Dikarya</taxon>
        <taxon>Ascomycota</taxon>
        <taxon>Pezizomycotina</taxon>
        <taxon>Sordariomycetes</taxon>
        <taxon>Hypocreomycetidae</taxon>
        <taxon>Hypocreales</taxon>
        <taxon>Nectriaceae</taxon>
        <taxon>Fusarium</taxon>
        <taxon>Fusarium incarnatum-equiseti species complex</taxon>
    </lineage>
</organism>
<evidence type="ECO:0000256" key="8">
    <source>
        <dbReference type="ARBA" id="ARBA00023002"/>
    </source>
</evidence>
<evidence type="ECO:0000313" key="14">
    <source>
        <dbReference type="EMBL" id="RBR06610.1"/>
    </source>
</evidence>
<dbReference type="InterPro" id="IPR050121">
    <property type="entry name" value="Cytochrome_P450_monoxygenase"/>
</dbReference>
<dbReference type="Proteomes" id="UP000253153">
    <property type="component" value="Unassembled WGS sequence"/>
</dbReference>
<dbReference type="CDD" id="cd11058">
    <property type="entry name" value="CYP60B-like"/>
    <property type="match status" value="1"/>
</dbReference>